<keyword evidence="2" id="KW-1185">Reference proteome</keyword>
<dbReference type="AlphaFoldDB" id="A0A2A5T4B5"/>
<proteinExistence type="predicted"/>
<evidence type="ECO:0000313" key="1">
    <source>
        <dbReference type="EMBL" id="PCS22994.1"/>
    </source>
</evidence>
<protein>
    <submittedName>
        <fullName evidence="1">Uncharacterized protein</fullName>
    </submittedName>
</protein>
<accession>A0A2A5T4B5</accession>
<evidence type="ECO:0000313" key="2">
    <source>
        <dbReference type="Proteomes" id="UP000219020"/>
    </source>
</evidence>
<sequence>MQLQPVSHVNMIEVTMTTMGMDDNNDGNFTRIGLKVHLN</sequence>
<dbReference type="EMBL" id="NBYY01000013">
    <property type="protein sequence ID" value="PCS22994.1"/>
    <property type="molecule type" value="Genomic_DNA"/>
</dbReference>
<reference evidence="2" key="1">
    <citation type="submission" date="2017-04" db="EMBL/GenBank/DDBJ databases">
        <title>Genome evolution of the luminous symbionts of deep sea anglerfish.</title>
        <authorList>
            <person name="Hendry T.A."/>
        </authorList>
    </citation>
    <scope>NUCLEOTIDE SEQUENCE [LARGE SCALE GENOMIC DNA]</scope>
</reference>
<name>A0A2A5T4B5_9GAMM</name>
<organism evidence="1 2">
    <name type="scientific">Candidatus Enterovibrio escicola</name>
    <dbReference type="NCBI Taxonomy" id="1927127"/>
    <lineage>
        <taxon>Bacteria</taxon>
        <taxon>Pseudomonadati</taxon>
        <taxon>Pseudomonadota</taxon>
        <taxon>Gammaproteobacteria</taxon>
        <taxon>Vibrionales</taxon>
        <taxon>Vibrionaceae</taxon>
        <taxon>Enterovibrio</taxon>
    </lineage>
</organism>
<comment type="caution">
    <text evidence="1">The sequence shown here is derived from an EMBL/GenBank/DDBJ whole genome shotgun (WGS) entry which is preliminary data.</text>
</comment>
<dbReference type="Proteomes" id="UP000219020">
    <property type="component" value="Unassembled WGS sequence"/>
</dbReference>
<gene>
    <name evidence="1" type="ORF">BTN49_1553</name>
</gene>